<dbReference type="InterPro" id="IPR051121">
    <property type="entry name" value="FAH"/>
</dbReference>
<reference evidence="5 6" key="1">
    <citation type="submission" date="2020-12" db="EMBL/GenBank/DDBJ databases">
        <authorList>
            <person name="Lu T."/>
            <person name="Wang Q."/>
            <person name="Han X."/>
        </authorList>
    </citation>
    <scope>NUCLEOTIDE SEQUENCE [LARGE SCALE GENOMIC DNA]</scope>
    <source>
        <strain evidence="5 6">WQ 585</strain>
    </source>
</reference>
<dbReference type="EMBL" id="JAENGP010000021">
    <property type="protein sequence ID" value="MBK1782467.1"/>
    <property type="molecule type" value="Genomic_DNA"/>
</dbReference>
<dbReference type="Gene3D" id="3.90.850.10">
    <property type="entry name" value="Fumarylacetoacetase-like, C-terminal domain"/>
    <property type="match status" value="1"/>
</dbReference>
<sequence length="286" mass="31451">MQFISYKNGEKSTFGAINSVNEIVDLGAHLGCENLAHALKQSSFDELKNLAINKSTDLNLNAITAYRAVVADPQGIFCVGLNYEEHRRETKRTATANPTVFLRLPNSQIGHQQPIICPLESDCLDYEGEIAIVIGLGGRRIKAEHAWHHIAGMSAYNDASVRDWQGHSTQWTQGKNFMSTGAFGPTLVTTDEIRENENLVLETFLNGNLMQSASTDMMLFSISELIAYISSFTVLTPGDVIVTGTPGGVGFKKEPPLYMKDGDEVTIQVSKIGCLTNTIFKEIEKF</sequence>
<proteinExistence type="inferred from homology"/>
<comment type="similarity">
    <text evidence="2">Belongs to the FAH family.</text>
</comment>
<dbReference type="Proteomes" id="UP000635316">
    <property type="component" value="Unassembled WGS sequence"/>
</dbReference>
<dbReference type="PANTHER" id="PTHR42796:SF4">
    <property type="entry name" value="FUMARYLACETOACETATE HYDROLASE DOMAIN-CONTAINING PROTEIN 2A"/>
    <property type="match status" value="1"/>
</dbReference>
<evidence type="ECO:0000256" key="2">
    <source>
        <dbReference type="ARBA" id="ARBA00010211"/>
    </source>
</evidence>
<dbReference type="InterPro" id="IPR036663">
    <property type="entry name" value="Fumarylacetoacetase_C_sf"/>
</dbReference>
<keyword evidence="5" id="KW-0378">Hydrolase</keyword>
<evidence type="ECO:0000256" key="1">
    <source>
        <dbReference type="ARBA" id="ARBA00001946"/>
    </source>
</evidence>
<dbReference type="GO" id="GO:0016787">
    <property type="term" value="F:hydrolase activity"/>
    <property type="evidence" value="ECO:0007669"/>
    <property type="project" value="UniProtKB-KW"/>
</dbReference>
<gene>
    <name evidence="5" type="ORF">JHL22_14720</name>
</gene>
<evidence type="ECO:0000313" key="6">
    <source>
        <dbReference type="Proteomes" id="UP000635316"/>
    </source>
</evidence>
<comment type="caution">
    <text evidence="5">The sequence shown here is derived from an EMBL/GenBank/DDBJ whole genome shotgun (WGS) entry which is preliminary data.</text>
</comment>
<evidence type="ECO:0000259" key="4">
    <source>
        <dbReference type="Pfam" id="PF01557"/>
    </source>
</evidence>
<feature type="domain" description="Fumarylacetoacetase-like C-terminal" evidence="4">
    <location>
        <begin position="76"/>
        <end position="279"/>
    </location>
</feature>
<evidence type="ECO:0000256" key="3">
    <source>
        <dbReference type="ARBA" id="ARBA00022723"/>
    </source>
</evidence>
<accession>A0ABS1EHG6</accession>
<keyword evidence="6" id="KW-1185">Reference proteome</keyword>
<dbReference type="Pfam" id="PF01557">
    <property type="entry name" value="FAA_hydrolase"/>
    <property type="match status" value="1"/>
</dbReference>
<name>A0ABS1EHG6_9BURK</name>
<keyword evidence="3" id="KW-0479">Metal-binding</keyword>
<dbReference type="InterPro" id="IPR011234">
    <property type="entry name" value="Fumarylacetoacetase-like_C"/>
</dbReference>
<dbReference type="RefSeq" id="WP_200239156.1">
    <property type="nucleotide sequence ID" value="NZ_JAENGP010000021.1"/>
</dbReference>
<organism evidence="5 6">
    <name type="scientific">Advenella mandrilli</name>
    <dbReference type="NCBI Taxonomy" id="2800330"/>
    <lineage>
        <taxon>Bacteria</taxon>
        <taxon>Pseudomonadati</taxon>
        <taxon>Pseudomonadota</taxon>
        <taxon>Betaproteobacteria</taxon>
        <taxon>Burkholderiales</taxon>
        <taxon>Alcaligenaceae</taxon>
    </lineage>
</organism>
<protein>
    <submittedName>
        <fullName evidence="5">Fumarylacetoacetate hydrolase family protein</fullName>
    </submittedName>
</protein>
<evidence type="ECO:0000313" key="5">
    <source>
        <dbReference type="EMBL" id="MBK1782467.1"/>
    </source>
</evidence>
<dbReference type="SUPFAM" id="SSF56529">
    <property type="entry name" value="FAH"/>
    <property type="match status" value="1"/>
</dbReference>
<dbReference type="PANTHER" id="PTHR42796">
    <property type="entry name" value="FUMARYLACETOACETATE HYDROLASE DOMAIN-CONTAINING PROTEIN 2A-RELATED"/>
    <property type="match status" value="1"/>
</dbReference>
<comment type="cofactor">
    <cofactor evidence="1">
        <name>Mg(2+)</name>
        <dbReference type="ChEBI" id="CHEBI:18420"/>
    </cofactor>
</comment>